<dbReference type="RefSeq" id="WP_146370717.1">
    <property type="nucleotide sequence ID" value="NZ_SJPP01000001.1"/>
</dbReference>
<keyword evidence="2" id="KW-1185">Reference proteome</keyword>
<dbReference type="Proteomes" id="UP000320735">
    <property type="component" value="Unassembled WGS sequence"/>
</dbReference>
<sequence>MTHIDGLTLEVSDGRDVPATLDGVNAVLRDIGAGVWPLDLSEVEKDIRTLLSKRNLDEAEAAHVKKHFLLSMDRLLEITAAAGREPQVPGGGSSETKVTNHGYSYPQLYVVGEGIDYSRFDRFHINIGADGAGVDEVFQMLAGGPFVIHQRLDDGESLIVTLNCPTPGHGWLGTYSGIRPHIGSVGSAAVGSKFLVQAFGAPQWNLTYVDLGD</sequence>
<dbReference type="OrthoDB" id="1492478at2"/>
<dbReference type="AlphaFoldDB" id="A0A5C6BNR0"/>
<name>A0A5C6BNR0_9PLAN</name>
<accession>A0A5C6BNR0</accession>
<proteinExistence type="predicted"/>
<comment type="caution">
    <text evidence="1">The sequence shown here is derived from an EMBL/GenBank/DDBJ whole genome shotgun (WGS) entry which is preliminary data.</text>
</comment>
<reference evidence="1 2" key="1">
    <citation type="submission" date="2019-02" db="EMBL/GenBank/DDBJ databases">
        <title>Deep-cultivation of Planctomycetes and their phenomic and genomic characterization uncovers novel biology.</title>
        <authorList>
            <person name="Wiegand S."/>
            <person name="Jogler M."/>
            <person name="Boedeker C."/>
            <person name="Pinto D."/>
            <person name="Vollmers J."/>
            <person name="Rivas-Marin E."/>
            <person name="Kohn T."/>
            <person name="Peeters S.H."/>
            <person name="Heuer A."/>
            <person name="Rast P."/>
            <person name="Oberbeckmann S."/>
            <person name="Bunk B."/>
            <person name="Jeske O."/>
            <person name="Meyerdierks A."/>
            <person name="Storesund J.E."/>
            <person name="Kallscheuer N."/>
            <person name="Luecker S."/>
            <person name="Lage O.M."/>
            <person name="Pohl T."/>
            <person name="Merkel B.J."/>
            <person name="Hornburger P."/>
            <person name="Mueller R.-W."/>
            <person name="Bruemmer F."/>
            <person name="Labrenz M."/>
            <person name="Spormann A.M."/>
            <person name="Op Den Camp H."/>
            <person name="Overmann J."/>
            <person name="Amann R."/>
            <person name="Jetten M.S.M."/>
            <person name="Mascher T."/>
            <person name="Medema M.H."/>
            <person name="Devos D.P."/>
            <person name="Kaster A.-K."/>
            <person name="Ovreas L."/>
            <person name="Rohde M."/>
            <person name="Galperin M.Y."/>
            <person name="Jogler C."/>
        </authorList>
    </citation>
    <scope>NUCLEOTIDE SEQUENCE [LARGE SCALE GENOMIC DNA]</scope>
    <source>
        <strain evidence="1 2">CA54</strain>
    </source>
</reference>
<organism evidence="1 2">
    <name type="scientific">Symmachiella macrocystis</name>
    <dbReference type="NCBI Taxonomy" id="2527985"/>
    <lineage>
        <taxon>Bacteria</taxon>
        <taxon>Pseudomonadati</taxon>
        <taxon>Planctomycetota</taxon>
        <taxon>Planctomycetia</taxon>
        <taxon>Planctomycetales</taxon>
        <taxon>Planctomycetaceae</taxon>
        <taxon>Symmachiella</taxon>
    </lineage>
</organism>
<evidence type="ECO:0000313" key="2">
    <source>
        <dbReference type="Proteomes" id="UP000320735"/>
    </source>
</evidence>
<evidence type="ECO:0000313" key="1">
    <source>
        <dbReference type="EMBL" id="TWU13387.1"/>
    </source>
</evidence>
<protein>
    <submittedName>
        <fullName evidence="1">Uncharacterized protein</fullName>
    </submittedName>
</protein>
<gene>
    <name evidence="1" type="ORF">CA54_22220</name>
</gene>
<dbReference type="EMBL" id="SJPP01000001">
    <property type="protein sequence ID" value="TWU13387.1"/>
    <property type="molecule type" value="Genomic_DNA"/>
</dbReference>